<dbReference type="RefSeq" id="XP_016240714.1">
    <property type="nucleotide sequence ID" value="XM_016375438.1"/>
</dbReference>
<protein>
    <submittedName>
        <fullName evidence="1">Uncharacterized protein</fullName>
    </submittedName>
</protein>
<evidence type="ECO:0000313" key="2">
    <source>
        <dbReference type="Proteomes" id="UP000053328"/>
    </source>
</evidence>
<dbReference type="GeneID" id="27328156"/>
<dbReference type="VEuPathDB" id="FungiDB:PV08_01073"/>
<dbReference type="AlphaFoldDB" id="A0A0D2BNP4"/>
<accession>A0A0D2BNP4</accession>
<dbReference type="OrthoDB" id="3538597at2759"/>
<keyword evidence="2" id="KW-1185">Reference proteome</keyword>
<evidence type="ECO:0000313" key="1">
    <source>
        <dbReference type="EMBL" id="KIW20498.1"/>
    </source>
</evidence>
<dbReference type="Proteomes" id="UP000053328">
    <property type="component" value="Unassembled WGS sequence"/>
</dbReference>
<gene>
    <name evidence="1" type="ORF">PV08_01073</name>
</gene>
<dbReference type="HOGENOM" id="CLU_005168_2_0_1"/>
<name>A0A0D2BNP4_9EURO</name>
<sequence>MASFSDRGLRRLAKIHRITFLPQLSSTNWPSAHRQTFENIQKIGRQEFERFCSPIDIHSGEQPWKGQLKHRAEWLTKAAARLFKQDRNEADWRFHIENDVFLSPKCRARIWRSEIEVSFARDDCIADELKLRKKNRVPCHCPPADRAHDFYEVGLNPLFNDRVQKEIKHDPSSSHILPRQAPDRIFGLQQTRNLENLLSQPLATGSADNTTTATVGNSLRTSPFKDEEDPLIFPFLIVEAKSEKSTSGFDAIQAQTAFPIWALLNLQKNLRDRVKTTKTQLHPFVWFLANRGDCWRVYGCFITDSHPVKYDVVHLWDGSLLSQDSTLQLLMIVDYIFDWARDLYRPSILRHLKSVGTGEDYDTVSLAKETNIFSAHSRINDWVPRPPSDILGVYPEFKKTSSVPMTDHHNLSHIGSTESNLILRRSALTYRSRFVGLCLTKQNLEGFFKCVQIASSVDDSVSAAAELLRLLFAHVSEAIRFTREELITWEGIWSGDDSTDDASESCSWNESFHVLFSFATFINNSWDIVHELTYLAVADDALDQLNEHADYPLTETEIDSVKLASRPCEDEDLIEALDCLQTPSPAQLLLAAISCTSFSPFSRAEQEQRCTMGSIGIGVSNAGNLRRSLLRNLVQKYHKLQAPKDAQPCLDSEIQTNLSFAHSNIFNITIHTEQATNNYFVPCAGLNAENSAKQMAKKTSHGRIHGLVRSKYQIKAWF</sequence>
<dbReference type="STRING" id="91928.A0A0D2BNP4"/>
<organism evidence="1 2">
    <name type="scientific">Exophiala spinifera</name>
    <dbReference type="NCBI Taxonomy" id="91928"/>
    <lineage>
        <taxon>Eukaryota</taxon>
        <taxon>Fungi</taxon>
        <taxon>Dikarya</taxon>
        <taxon>Ascomycota</taxon>
        <taxon>Pezizomycotina</taxon>
        <taxon>Eurotiomycetes</taxon>
        <taxon>Chaetothyriomycetidae</taxon>
        <taxon>Chaetothyriales</taxon>
        <taxon>Herpotrichiellaceae</taxon>
        <taxon>Exophiala</taxon>
    </lineage>
</organism>
<reference evidence="1 2" key="1">
    <citation type="submission" date="2015-01" db="EMBL/GenBank/DDBJ databases">
        <title>The Genome Sequence of Exophiala spinifera CBS89968.</title>
        <authorList>
            <consortium name="The Broad Institute Genomics Platform"/>
            <person name="Cuomo C."/>
            <person name="de Hoog S."/>
            <person name="Gorbushina A."/>
            <person name="Stielow B."/>
            <person name="Teixiera M."/>
            <person name="Abouelleil A."/>
            <person name="Chapman S.B."/>
            <person name="Priest M."/>
            <person name="Young S.K."/>
            <person name="Wortman J."/>
            <person name="Nusbaum C."/>
            <person name="Birren B."/>
        </authorList>
    </citation>
    <scope>NUCLEOTIDE SEQUENCE [LARGE SCALE GENOMIC DNA]</scope>
    <source>
        <strain evidence="1 2">CBS 89968</strain>
    </source>
</reference>
<dbReference type="EMBL" id="KN847492">
    <property type="protein sequence ID" value="KIW20498.1"/>
    <property type="molecule type" value="Genomic_DNA"/>
</dbReference>
<proteinExistence type="predicted"/>